<evidence type="ECO:0000313" key="9">
    <source>
        <dbReference type="EMBL" id="NEZ47203.1"/>
    </source>
</evidence>
<dbReference type="Proteomes" id="UP000473885">
    <property type="component" value="Unassembled WGS sequence"/>
</dbReference>
<dbReference type="GO" id="GO:0006508">
    <property type="term" value="P:proteolysis"/>
    <property type="evidence" value="ECO:0007669"/>
    <property type="project" value="UniProtKB-KW"/>
</dbReference>
<dbReference type="SUPFAM" id="SSF144091">
    <property type="entry name" value="Rhomboid-like"/>
    <property type="match status" value="1"/>
</dbReference>
<keyword evidence="9" id="KW-0645">Protease</keyword>
<dbReference type="AlphaFoldDB" id="A0A6M0RAB8"/>
<keyword evidence="3 7" id="KW-0812">Transmembrane</keyword>
<accession>A0A6M0RAB8</accession>
<feature type="transmembrane region" description="Helical" evidence="7">
    <location>
        <begin position="195"/>
        <end position="214"/>
    </location>
</feature>
<comment type="caution">
    <text evidence="9">The sequence shown here is derived from an EMBL/GenBank/DDBJ whole genome shotgun (WGS) entry which is preliminary data.</text>
</comment>
<name>A0A6M0RAB8_9CLOT</name>
<proteinExistence type="inferred from homology"/>
<keyword evidence="4" id="KW-0378">Hydrolase</keyword>
<keyword evidence="5 7" id="KW-1133">Transmembrane helix</keyword>
<evidence type="ECO:0000259" key="8">
    <source>
        <dbReference type="Pfam" id="PF01694"/>
    </source>
</evidence>
<comment type="similarity">
    <text evidence="2">Belongs to the peptidase S54 family.</text>
</comment>
<feature type="transmembrane region" description="Helical" evidence="7">
    <location>
        <begin position="58"/>
        <end position="77"/>
    </location>
</feature>
<organism evidence="9 10">
    <name type="scientific">Clostridium niameyense</name>
    <dbReference type="NCBI Taxonomy" id="1622073"/>
    <lineage>
        <taxon>Bacteria</taxon>
        <taxon>Bacillati</taxon>
        <taxon>Bacillota</taxon>
        <taxon>Clostridia</taxon>
        <taxon>Eubacteriales</taxon>
        <taxon>Clostridiaceae</taxon>
        <taxon>Clostridium</taxon>
    </lineage>
</organism>
<reference evidence="9 10" key="1">
    <citation type="submission" date="2019-04" db="EMBL/GenBank/DDBJ databases">
        <title>Genome sequencing of Clostridium botulinum Groups I-IV and Clostridium butyricum.</title>
        <authorList>
            <person name="Brunt J."/>
            <person name="Van Vliet A.H.M."/>
            <person name="Stringer S.C."/>
            <person name="Carter A.T."/>
            <person name="Peck M.W."/>
        </authorList>
    </citation>
    <scope>NUCLEOTIDE SEQUENCE [LARGE SCALE GENOMIC DNA]</scope>
    <source>
        <strain evidence="9 10">IFR 18/094</strain>
    </source>
</reference>
<feature type="transmembrane region" description="Helical" evidence="7">
    <location>
        <begin position="220"/>
        <end position="237"/>
    </location>
</feature>
<dbReference type="PANTHER" id="PTHR43731:SF14">
    <property type="entry name" value="PRESENILIN-ASSOCIATED RHOMBOID-LIKE PROTEIN, MITOCHONDRIAL"/>
    <property type="match status" value="1"/>
</dbReference>
<dbReference type="PANTHER" id="PTHR43731">
    <property type="entry name" value="RHOMBOID PROTEASE"/>
    <property type="match status" value="1"/>
</dbReference>
<dbReference type="GO" id="GO:0016020">
    <property type="term" value="C:membrane"/>
    <property type="evidence" value="ECO:0007669"/>
    <property type="project" value="UniProtKB-SubCell"/>
</dbReference>
<evidence type="ECO:0000256" key="2">
    <source>
        <dbReference type="ARBA" id="ARBA00009045"/>
    </source>
</evidence>
<gene>
    <name evidence="9" type="ORF">FDF74_08270</name>
</gene>
<dbReference type="GO" id="GO:0004252">
    <property type="term" value="F:serine-type endopeptidase activity"/>
    <property type="evidence" value="ECO:0007669"/>
    <property type="project" value="InterPro"/>
</dbReference>
<evidence type="ECO:0000256" key="1">
    <source>
        <dbReference type="ARBA" id="ARBA00004141"/>
    </source>
</evidence>
<dbReference type="InterPro" id="IPR050925">
    <property type="entry name" value="Rhomboid_protease_S54"/>
</dbReference>
<protein>
    <submittedName>
        <fullName evidence="9">Rhomboid family intramembrane serine protease</fullName>
    </submittedName>
</protein>
<feature type="transmembrane region" description="Helical" evidence="7">
    <location>
        <begin position="112"/>
        <end position="132"/>
    </location>
</feature>
<feature type="transmembrane region" description="Helical" evidence="7">
    <location>
        <begin position="144"/>
        <end position="162"/>
    </location>
</feature>
<evidence type="ECO:0000256" key="6">
    <source>
        <dbReference type="ARBA" id="ARBA00023136"/>
    </source>
</evidence>
<keyword evidence="6 7" id="KW-0472">Membrane</keyword>
<comment type="subcellular location">
    <subcellularLocation>
        <location evidence="1">Membrane</location>
        <topology evidence="1">Multi-pass membrane protein</topology>
    </subcellularLocation>
</comment>
<dbReference type="InterPro" id="IPR022764">
    <property type="entry name" value="Peptidase_S54_rhomboid_dom"/>
</dbReference>
<sequence length="242" mass="26854">MNNINYKYLENKSIIINYKSHTILYSGSETNKTTEDIISTPPKQNLSSIYNKENNSTVITYSIIVANIIMYILTAFLSRNIFNSDIRVLIVLGAKVNYLISKGQYYRFITSMFLHGGLVHIGLNMYSLYCIGPLVESYFGKIKYLIIYFVSGMLASIFSYIFSPAISIGASGAIFGVLGATLIIAYKNKENIGKGFFKNIVSVIIANLVLGFSISNIDNFAHIGGLIGGIIISYILNRNVKV</sequence>
<dbReference type="Pfam" id="PF01694">
    <property type="entry name" value="Rhomboid"/>
    <property type="match status" value="1"/>
</dbReference>
<evidence type="ECO:0000313" key="10">
    <source>
        <dbReference type="Proteomes" id="UP000473885"/>
    </source>
</evidence>
<evidence type="ECO:0000256" key="4">
    <source>
        <dbReference type="ARBA" id="ARBA00022801"/>
    </source>
</evidence>
<keyword evidence="10" id="KW-1185">Reference proteome</keyword>
<feature type="domain" description="Peptidase S54 rhomboid" evidence="8">
    <location>
        <begin position="102"/>
        <end position="237"/>
    </location>
</feature>
<dbReference type="Gene3D" id="1.20.1540.10">
    <property type="entry name" value="Rhomboid-like"/>
    <property type="match status" value="1"/>
</dbReference>
<evidence type="ECO:0000256" key="7">
    <source>
        <dbReference type="SAM" id="Phobius"/>
    </source>
</evidence>
<dbReference type="InterPro" id="IPR035952">
    <property type="entry name" value="Rhomboid-like_sf"/>
</dbReference>
<dbReference type="EMBL" id="SXDP01000005">
    <property type="protein sequence ID" value="NEZ47203.1"/>
    <property type="molecule type" value="Genomic_DNA"/>
</dbReference>
<evidence type="ECO:0000256" key="5">
    <source>
        <dbReference type="ARBA" id="ARBA00022989"/>
    </source>
</evidence>
<feature type="transmembrane region" description="Helical" evidence="7">
    <location>
        <begin position="168"/>
        <end position="186"/>
    </location>
</feature>
<evidence type="ECO:0000256" key="3">
    <source>
        <dbReference type="ARBA" id="ARBA00022692"/>
    </source>
</evidence>